<dbReference type="Gene3D" id="2.120.10.30">
    <property type="entry name" value="TolB, C-terminal domain"/>
    <property type="match status" value="1"/>
</dbReference>
<evidence type="ECO:0000313" key="3">
    <source>
        <dbReference type="Proteomes" id="UP001327027"/>
    </source>
</evidence>
<gene>
    <name evidence="2" type="ORF">U6A24_17460</name>
</gene>
<dbReference type="SUPFAM" id="SSF63829">
    <property type="entry name" value="Calcium-dependent phosphotriesterase"/>
    <property type="match status" value="1"/>
</dbReference>
<organism evidence="2 3">
    <name type="scientific">Aquimarina gracilis</name>
    <dbReference type="NCBI Taxonomy" id="874422"/>
    <lineage>
        <taxon>Bacteria</taxon>
        <taxon>Pseudomonadati</taxon>
        <taxon>Bacteroidota</taxon>
        <taxon>Flavobacteriia</taxon>
        <taxon>Flavobacteriales</taxon>
        <taxon>Flavobacteriaceae</taxon>
        <taxon>Aquimarina</taxon>
    </lineage>
</organism>
<dbReference type="InterPro" id="IPR011042">
    <property type="entry name" value="6-blade_b-propeller_TolB-like"/>
</dbReference>
<dbReference type="EMBL" id="JAYKLX010000008">
    <property type="protein sequence ID" value="MEB3347267.1"/>
    <property type="molecule type" value="Genomic_DNA"/>
</dbReference>
<dbReference type="RefSeq" id="WP_324181290.1">
    <property type="nucleotide sequence ID" value="NZ_BAABAW010000025.1"/>
</dbReference>
<sequence>MQSSISSFLIFIICTIVFTTETSSQSLNNSDIAFTIPEKDLLPESIAYDSINKEFYIGSTRKGKIVKVLENGIHQDFILSKQDGLWMVIGIKIDVKRRHLWVCSSGGDNLEEYTLKDEKEGRPAGIFKFNLDTKKLIKKYVLDTPGEVHFFNDLVIAKNGDVYITHMFSDHSLYKISKTEDQLKKMSSLDTIKYPNGISLSNDESKLYIAHSEGISMVNLQDASLKSVSVPHGIKLAKQESIDGLYFYKNTLIGIQPDTKTVIQLSLDKQGSKITKATLLEVDHPMMNNPTTGVLIEDQFYYVANAQFGSFNEDGSLFPSEKLYEVCILRLSLKNNLSKNEHYE</sequence>
<accession>A0ABU5ZZH6</accession>
<name>A0ABU5ZZH6_9FLAO</name>
<protein>
    <submittedName>
        <fullName evidence="2">SMP-30/gluconolactonase/LRE family protein</fullName>
    </submittedName>
</protein>
<comment type="caution">
    <text evidence="2">The sequence shown here is derived from an EMBL/GenBank/DDBJ whole genome shotgun (WGS) entry which is preliminary data.</text>
</comment>
<dbReference type="Pfam" id="PF08450">
    <property type="entry name" value="SGL"/>
    <property type="match status" value="1"/>
</dbReference>
<evidence type="ECO:0000313" key="2">
    <source>
        <dbReference type="EMBL" id="MEB3347267.1"/>
    </source>
</evidence>
<keyword evidence="3" id="KW-1185">Reference proteome</keyword>
<feature type="domain" description="SMP-30/Gluconolactonase/LRE-like region" evidence="1">
    <location>
        <begin position="42"/>
        <end position="215"/>
    </location>
</feature>
<dbReference type="Proteomes" id="UP001327027">
    <property type="component" value="Unassembled WGS sequence"/>
</dbReference>
<reference evidence="2 3" key="1">
    <citation type="journal article" date="2013" name="Int. J. Syst. Evol. Microbiol.">
        <title>Aquimarina gracilis sp. nov., isolated from the gut microflora of a mussel, Mytilus coruscus, and emended description of Aquimarina spongiae.</title>
        <authorList>
            <person name="Park S.C."/>
            <person name="Choe H.N."/>
            <person name="Baik K.S."/>
            <person name="Seong C.N."/>
        </authorList>
    </citation>
    <scope>NUCLEOTIDE SEQUENCE [LARGE SCALE GENOMIC DNA]</scope>
    <source>
        <strain evidence="2 3">PSC32</strain>
    </source>
</reference>
<proteinExistence type="predicted"/>
<evidence type="ECO:0000259" key="1">
    <source>
        <dbReference type="Pfam" id="PF08450"/>
    </source>
</evidence>
<dbReference type="InterPro" id="IPR013658">
    <property type="entry name" value="SGL"/>
</dbReference>